<sequence length="163" mass="18902">MLQRLFKSSCVGLIALAFAFTAPAFGQMPQQPDTTTLSASEVSQEQVDKAARIAAAVQSSMRAQQMKMRKQMKEKYGNPQEMDSTQKANARREMKRQQMRMRKQQMKMMQQESQKENMDPQMFRRIMRSAQQDSTLKKQIQQAMKAEMKKQQSQTQQNPNSQN</sequence>
<evidence type="ECO:0000313" key="3">
    <source>
        <dbReference type="EMBL" id="MCS3708812.1"/>
    </source>
</evidence>
<accession>A0A9X2PZK0</accession>
<reference evidence="3" key="1">
    <citation type="submission" date="2022-08" db="EMBL/GenBank/DDBJ databases">
        <title>Genomic Encyclopedia of Type Strains, Phase V (KMG-V): Genome sequencing to study the core and pangenomes of soil and plant-associated prokaryotes.</title>
        <authorList>
            <person name="Whitman W."/>
        </authorList>
    </citation>
    <scope>NUCLEOTIDE SEQUENCE</scope>
    <source>
        <strain evidence="3">SP3049</strain>
    </source>
</reference>
<organism evidence="3 4">
    <name type="scientific">Salinibacter ruber</name>
    <dbReference type="NCBI Taxonomy" id="146919"/>
    <lineage>
        <taxon>Bacteria</taxon>
        <taxon>Pseudomonadati</taxon>
        <taxon>Rhodothermota</taxon>
        <taxon>Rhodothermia</taxon>
        <taxon>Rhodothermales</taxon>
        <taxon>Salinibacteraceae</taxon>
        <taxon>Salinibacter</taxon>
    </lineage>
</organism>
<protein>
    <recommendedName>
        <fullName evidence="5">DUF4168 domain-containing protein</fullName>
    </recommendedName>
</protein>
<feature type="region of interest" description="Disordered" evidence="1">
    <location>
        <begin position="64"/>
        <end position="118"/>
    </location>
</feature>
<dbReference type="Proteomes" id="UP001155057">
    <property type="component" value="Unassembled WGS sequence"/>
</dbReference>
<feature type="chain" id="PRO_5040867022" description="DUF4168 domain-containing protein" evidence="2">
    <location>
        <begin position="25"/>
        <end position="163"/>
    </location>
</feature>
<proteinExistence type="predicted"/>
<feature type="region of interest" description="Disordered" evidence="1">
    <location>
        <begin position="130"/>
        <end position="163"/>
    </location>
</feature>
<name>A0A9X2PZK0_9BACT</name>
<evidence type="ECO:0000256" key="2">
    <source>
        <dbReference type="SAM" id="SignalP"/>
    </source>
</evidence>
<feature type="compositionally biased region" description="Low complexity" evidence="1">
    <location>
        <begin position="137"/>
        <end position="163"/>
    </location>
</feature>
<feature type="signal peptide" evidence="2">
    <location>
        <begin position="1"/>
        <end position="24"/>
    </location>
</feature>
<dbReference type="RefSeq" id="WP_259123307.1">
    <property type="nucleotide sequence ID" value="NZ_JANUAE010000001.1"/>
</dbReference>
<evidence type="ECO:0000256" key="1">
    <source>
        <dbReference type="SAM" id="MobiDB-lite"/>
    </source>
</evidence>
<evidence type="ECO:0008006" key="5">
    <source>
        <dbReference type="Google" id="ProtNLM"/>
    </source>
</evidence>
<comment type="caution">
    <text evidence="3">The sequence shown here is derived from an EMBL/GenBank/DDBJ whole genome shotgun (WGS) entry which is preliminary data.</text>
</comment>
<gene>
    <name evidence="3" type="ORF">GGP61_000399</name>
</gene>
<dbReference type="AlphaFoldDB" id="A0A9X2PZK0"/>
<keyword evidence="2" id="KW-0732">Signal</keyword>
<dbReference type="EMBL" id="JANUAE010000001">
    <property type="protein sequence ID" value="MCS3708812.1"/>
    <property type="molecule type" value="Genomic_DNA"/>
</dbReference>
<evidence type="ECO:0000313" key="4">
    <source>
        <dbReference type="Proteomes" id="UP001155057"/>
    </source>
</evidence>